<dbReference type="RefSeq" id="WP_267636979.1">
    <property type="nucleotide sequence ID" value="NZ_JAODIY010000008.1"/>
</dbReference>
<evidence type="ECO:0000259" key="1">
    <source>
        <dbReference type="Pfam" id="PF26036"/>
    </source>
</evidence>
<dbReference type="AlphaFoldDB" id="A0ABD5X525"/>
<reference evidence="2 3" key="1">
    <citation type="journal article" date="2014" name="Int. J. Syst. Evol. Microbiol.">
        <title>Complete genome sequence of Corynebacterium casei LMG S-19264T (=DSM 44701T), isolated from a smear-ripened cheese.</title>
        <authorList>
            <consortium name="US DOE Joint Genome Institute (JGI-PGF)"/>
            <person name="Walter F."/>
            <person name="Albersmeier A."/>
            <person name="Kalinowski J."/>
            <person name="Ruckert C."/>
        </authorList>
    </citation>
    <scope>NUCLEOTIDE SEQUENCE [LARGE SCALE GENOMIC DNA]</scope>
    <source>
        <strain evidence="2 3">CGMCC 4.7215</strain>
    </source>
</reference>
<dbReference type="Proteomes" id="UP001596414">
    <property type="component" value="Unassembled WGS sequence"/>
</dbReference>
<dbReference type="InterPro" id="IPR058957">
    <property type="entry name" value="Peptidase_inhib_put_dom"/>
</dbReference>
<sequence>MRENPVEGEEVTVIVRVAAQGPDGGVGEVTDEVITRVAEAIEQAGPTVEDRLEFGTLRVQLTQEKLDEICTLSEIASIETDNTIGVLGDSGEEL</sequence>
<gene>
    <name evidence="2" type="ORF">ACFQJ7_06230</name>
</gene>
<comment type="caution">
    <text evidence="2">The sequence shown here is derived from an EMBL/GenBank/DDBJ whole genome shotgun (WGS) entry which is preliminary data.</text>
</comment>
<evidence type="ECO:0000313" key="2">
    <source>
        <dbReference type="EMBL" id="MFC7125634.1"/>
    </source>
</evidence>
<proteinExistence type="predicted"/>
<evidence type="ECO:0000313" key="3">
    <source>
        <dbReference type="Proteomes" id="UP001596414"/>
    </source>
</evidence>
<protein>
    <recommendedName>
        <fullName evidence="1">Putative peptidase inhibitor domain-containing protein</fullName>
    </recommendedName>
</protein>
<name>A0ABD5X525_9EURY</name>
<organism evidence="2 3">
    <name type="scientific">Halovenus rubra</name>
    <dbReference type="NCBI Taxonomy" id="869890"/>
    <lineage>
        <taxon>Archaea</taxon>
        <taxon>Methanobacteriati</taxon>
        <taxon>Methanobacteriota</taxon>
        <taxon>Stenosarchaea group</taxon>
        <taxon>Halobacteria</taxon>
        <taxon>Halobacteriales</taxon>
        <taxon>Haloarculaceae</taxon>
        <taxon>Halovenus</taxon>
    </lineage>
</organism>
<accession>A0ABD5X525</accession>
<feature type="domain" description="Putative peptidase inhibitor" evidence="1">
    <location>
        <begin position="1"/>
        <end position="85"/>
    </location>
</feature>
<dbReference type="Pfam" id="PF26036">
    <property type="entry name" value="Peptidase_inhib_put"/>
    <property type="match status" value="1"/>
</dbReference>
<dbReference type="EMBL" id="JBHSZQ010000008">
    <property type="protein sequence ID" value="MFC7125634.1"/>
    <property type="molecule type" value="Genomic_DNA"/>
</dbReference>